<proteinExistence type="inferred from homology"/>
<dbReference type="InterPro" id="IPR003691">
    <property type="entry name" value="FluC"/>
</dbReference>
<name>A0ABS2H661_9BACL</name>
<keyword evidence="10" id="KW-0406">Ion transport</keyword>
<evidence type="ECO:0000256" key="10">
    <source>
        <dbReference type="HAMAP-Rule" id="MF_00454"/>
    </source>
</evidence>
<feature type="transmembrane region" description="Helical" evidence="10">
    <location>
        <begin position="80"/>
        <end position="99"/>
    </location>
</feature>
<feature type="transmembrane region" description="Helical" evidence="10">
    <location>
        <begin position="111"/>
        <end position="133"/>
    </location>
</feature>
<gene>
    <name evidence="10 11" type="primary">crcB</name>
    <name evidence="10" type="synonym">fluC</name>
    <name evidence="11" type="ORF">IM700_014855</name>
</gene>
<comment type="function">
    <text evidence="9 10">Fluoride-specific ion channel. Important for reducing fluoride concentration in the cell, thus reducing its toxicity.</text>
</comment>
<dbReference type="NCBIfam" id="TIGR00494">
    <property type="entry name" value="crcB"/>
    <property type="match status" value="1"/>
</dbReference>
<dbReference type="Proteomes" id="UP001516620">
    <property type="component" value="Unassembled WGS sequence"/>
</dbReference>
<reference evidence="11 12" key="1">
    <citation type="submission" date="2021-01" db="EMBL/GenBank/DDBJ databases">
        <title>Paenibacillus sp.nov. isolated from the rhizosphere soil of tomato plant.</title>
        <authorList>
            <person name="Thin K.K."/>
            <person name="Zhang X."/>
            <person name="He S."/>
        </authorList>
    </citation>
    <scope>NUCLEOTIDE SEQUENCE [LARGE SCALE GENOMIC DNA]</scope>
    <source>
        <strain evidence="11 12">DXFW5</strain>
    </source>
</reference>
<evidence type="ECO:0000256" key="3">
    <source>
        <dbReference type="ARBA" id="ARBA00022692"/>
    </source>
</evidence>
<sequence length="148" mass="15875">MTPTRSSGRSLSIFRRLIALNIFALILGGFFGTILRYGLSFWIPTAGAFPLPILLINWAGCLFLGWLFTVAAIRNIRPSVRIGVGTGFTGAFTTFSTFTVQTVDAIHTGHLAIALAYLLASLIGGLLMAWAGVNLGQRMRISKAGENA</sequence>
<keyword evidence="12" id="KW-1185">Reference proteome</keyword>
<evidence type="ECO:0000313" key="12">
    <source>
        <dbReference type="Proteomes" id="UP001516620"/>
    </source>
</evidence>
<evidence type="ECO:0000256" key="5">
    <source>
        <dbReference type="ARBA" id="ARBA00023136"/>
    </source>
</evidence>
<dbReference type="PANTHER" id="PTHR28259:SF1">
    <property type="entry name" value="FLUORIDE EXPORT PROTEIN 1-RELATED"/>
    <property type="match status" value="1"/>
</dbReference>
<comment type="similarity">
    <text evidence="7 10">Belongs to the fluoride channel Fluc/FEX (TC 1.A.43) family.</text>
</comment>
<evidence type="ECO:0000256" key="1">
    <source>
        <dbReference type="ARBA" id="ARBA00004651"/>
    </source>
</evidence>
<feature type="transmembrane region" description="Helical" evidence="10">
    <location>
        <begin position="51"/>
        <end position="73"/>
    </location>
</feature>
<evidence type="ECO:0000256" key="8">
    <source>
        <dbReference type="ARBA" id="ARBA00035585"/>
    </source>
</evidence>
<protein>
    <recommendedName>
        <fullName evidence="10">Fluoride-specific ion channel FluC</fullName>
    </recommendedName>
</protein>
<dbReference type="HAMAP" id="MF_00454">
    <property type="entry name" value="FluC"/>
    <property type="match status" value="1"/>
</dbReference>
<feature type="transmembrane region" description="Helical" evidence="10">
    <location>
        <begin position="20"/>
        <end position="39"/>
    </location>
</feature>
<feature type="binding site" evidence="10">
    <location>
        <position position="93"/>
    </location>
    <ligand>
        <name>Na(+)</name>
        <dbReference type="ChEBI" id="CHEBI:29101"/>
        <note>structural</note>
    </ligand>
</feature>
<dbReference type="PANTHER" id="PTHR28259">
    <property type="entry name" value="FLUORIDE EXPORT PROTEIN 1-RELATED"/>
    <property type="match status" value="1"/>
</dbReference>
<evidence type="ECO:0000256" key="9">
    <source>
        <dbReference type="ARBA" id="ARBA00049940"/>
    </source>
</evidence>
<evidence type="ECO:0000256" key="7">
    <source>
        <dbReference type="ARBA" id="ARBA00035120"/>
    </source>
</evidence>
<comment type="activity regulation">
    <text evidence="10">Na(+) is not transported, but it plays an essential structural role and its presence is essential for fluoride channel function.</text>
</comment>
<evidence type="ECO:0000256" key="4">
    <source>
        <dbReference type="ARBA" id="ARBA00022989"/>
    </source>
</evidence>
<comment type="catalytic activity">
    <reaction evidence="8">
        <text>fluoride(in) = fluoride(out)</text>
        <dbReference type="Rhea" id="RHEA:76159"/>
        <dbReference type="ChEBI" id="CHEBI:17051"/>
    </reaction>
    <physiologicalReaction direction="left-to-right" evidence="8">
        <dbReference type="Rhea" id="RHEA:76160"/>
    </physiologicalReaction>
</comment>
<keyword evidence="10" id="KW-0813">Transport</keyword>
<keyword evidence="3 10" id="KW-0812">Transmembrane</keyword>
<dbReference type="EMBL" id="JADCNN020000013">
    <property type="protein sequence ID" value="MBM6996935.1"/>
    <property type="molecule type" value="Genomic_DNA"/>
</dbReference>
<keyword evidence="5 10" id="KW-0472">Membrane</keyword>
<dbReference type="Pfam" id="PF02537">
    <property type="entry name" value="CRCB"/>
    <property type="match status" value="1"/>
</dbReference>
<evidence type="ECO:0000256" key="2">
    <source>
        <dbReference type="ARBA" id="ARBA00022475"/>
    </source>
</evidence>
<keyword evidence="2 10" id="KW-1003">Cell membrane</keyword>
<evidence type="ECO:0000313" key="11">
    <source>
        <dbReference type="EMBL" id="MBM6996935.1"/>
    </source>
</evidence>
<evidence type="ECO:0000256" key="6">
    <source>
        <dbReference type="ARBA" id="ARBA00023303"/>
    </source>
</evidence>
<comment type="caution">
    <text evidence="11">The sequence shown here is derived from an EMBL/GenBank/DDBJ whole genome shotgun (WGS) entry which is preliminary data.</text>
</comment>
<keyword evidence="6 10" id="KW-0407">Ion channel</keyword>
<keyword evidence="4 10" id="KW-1133">Transmembrane helix</keyword>
<feature type="binding site" evidence="10">
    <location>
        <position position="90"/>
    </location>
    <ligand>
        <name>Na(+)</name>
        <dbReference type="ChEBI" id="CHEBI:29101"/>
        <note>structural</note>
    </ligand>
</feature>
<keyword evidence="10" id="KW-0479">Metal-binding</keyword>
<organism evidence="11 12">
    <name type="scientific">Paenibacillus rhizolycopersici</name>
    <dbReference type="NCBI Taxonomy" id="2780073"/>
    <lineage>
        <taxon>Bacteria</taxon>
        <taxon>Bacillati</taxon>
        <taxon>Bacillota</taxon>
        <taxon>Bacilli</taxon>
        <taxon>Bacillales</taxon>
        <taxon>Paenibacillaceae</taxon>
        <taxon>Paenibacillus</taxon>
    </lineage>
</organism>
<accession>A0ABS2H661</accession>
<comment type="subcellular location">
    <subcellularLocation>
        <location evidence="1 10">Cell membrane</location>
        <topology evidence="1 10">Multi-pass membrane protein</topology>
    </subcellularLocation>
</comment>
<keyword evidence="10" id="KW-0915">Sodium</keyword>